<dbReference type="RefSeq" id="WP_381744701.1">
    <property type="nucleotide sequence ID" value="NZ_JBHSDP010000031.1"/>
</dbReference>
<feature type="region of interest" description="Disordered" evidence="1">
    <location>
        <begin position="1"/>
        <end position="23"/>
    </location>
</feature>
<protein>
    <submittedName>
        <fullName evidence="2">Uncharacterized protein</fullName>
    </submittedName>
</protein>
<name>A0ABV8TRU1_9ACTN</name>
<accession>A0ABV8TRU1</accession>
<keyword evidence="3" id="KW-1185">Reference proteome</keyword>
<evidence type="ECO:0000313" key="2">
    <source>
        <dbReference type="EMBL" id="MFC4333370.1"/>
    </source>
</evidence>
<comment type="caution">
    <text evidence="2">The sequence shown here is derived from an EMBL/GenBank/DDBJ whole genome shotgun (WGS) entry which is preliminary data.</text>
</comment>
<reference evidence="3" key="1">
    <citation type="journal article" date="2019" name="Int. J. Syst. Evol. Microbiol.">
        <title>The Global Catalogue of Microorganisms (GCM) 10K type strain sequencing project: providing services to taxonomists for standard genome sequencing and annotation.</title>
        <authorList>
            <consortium name="The Broad Institute Genomics Platform"/>
            <consortium name="The Broad Institute Genome Sequencing Center for Infectious Disease"/>
            <person name="Wu L."/>
            <person name="Ma J."/>
        </authorList>
    </citation>
    <scope>NUCLEOTIDE SEQUENCE [LARGE SCALE GENOMIC DNA]</scope>
    <source>
        <strain evidence="3">PCU 347</strain>
    </source>
</reference>
<organism evidence="2 3">
    <name type="scientific">Streptomyces andamanensis</name>
    <dbReference type="NCBI Taxonomy" id="1565035"/>
    <lineage>
        <taxon>Bacteria</taxon>
        <taxon>Bacillati</taxon>
        <taxon>Actinomycetota</taxon>
        <taxon>Actinomycetes</taxon>
        <taxon>Kitasatosporales</taxon>
        <taxon>Streptomycetaceae</taxon>
        <taxon>Streptomyces</taxon>
    </lineage>
</organism>
<dbReference type="EMBL" id="JBHSDP010000031">
    <property type="protein sequence ID" value="MFC4333370.1"/>
    <property type="molecule type" value="Genomic_DNA"/>
</dbReference>
<sequence length="146" mass="16259">MWKRRKCTGDARGTRGGRGRWRARHAGPVGPELCDLCGLTFPACEAVRERVPDSSAVHPTDDWFDGLRLVTACSEAHLAVVRERYRHRPFVQEELWAAKIERALSGGTPVLTMERLGCRTGLHAPEIRRAIAWHNAHLPPDPPPGA</sequence>
<proteinExistence type="predicted"/>
<evidence type="ECO:0000313" key="3">
    <source>
        <dbReference type="Proteomes" id="UP001595824"/>
    </source>
</evidence>
<dbReference type="Proteomes" id="UP001595824">
    <property type="component" value="Unassembled WGS sequence"/>
</dbReference>
<gene>
    <name evidence="2" type="ORF">ACFPC0_37545</name>
</gene>
<evidence type="ECO:0000256" key="1">
    <source>
        <dbReference type="SAM" id="MobiDB-lite"/>
    </source>
</evidence>